<sequence length="407" mass="47159">MATEKKTVHDFGFVGRLINIMKILQEETDEFNTITQPEILELLRDRDCACSERTLTDYLKTIMKELNPEDVDGYVYENASIEDYVIIAKGLEEKLKARDFGLTTEGSKKLQLRSLRYNQILSFAELNQVIEGVLFLKSIDDESKEKIIRKLITLSSKNFPKYSPYISENTRTISKKIAGVFEDSRVDEIALKNNLQVIRTAIEANKGAGLKISFYFNGYDENKKLKARVDANGAKLRYVVNPYYIIMYNGKPYLICATEPHDDVAIYRIDLMSEITTEIKASLAKDGKMISEKRRPKSEIKGLPMEWNSKEASKFQTEHLYMYYGKPESISLKIDKDRYTLLHDYFGDRYQFVEHIDDTWDCIEVECVPDAMISWAMQCSDFVEVLQPESLRQRILGKCKSLAERYR</sequence>
<accession>A0ABR7F1W8</accession>
<feature type="domain" description="WYL" evidence="1">
    <location>
        <begin position="233"/>
        <end position="276"/>
    </location>
</feature>
<dbReference type="EMBL" id="JACOOZ010000004">
    <property type="protein sequence ID" value="MBC5667606.1"/>
    <property type="molecule type" value="Genomic_DNA"/>
</dbReference>
<protein>
    <submittedName>
        <fullName evidence="2">WYL domain-containing protein</fullName>
    </submittedName>
</protein>
<proteinExistence type="predicted"/>
<evidence type="ECO:0000313" key="3">
    <source>
        <dbReference type="Proteomes" id="UP000597877"/>
    </source>
</evidence>
<dbReference type="Proteomes" id="UP000597877">
    <property type="component" value="Unassembled WGS sequence"/>
</dbReference>
<keyword evidence="3" id="KW-1185">Reference proteome</keyword>
<evidence type="ECO:0000313" key="2">
    <source>
        <dbReference type="EMBL" id="MBC5667606.1"/>
    </source>
</evidence>
<dbReference type="Pfam" id="PF13280">
    <property type="entry name" value="WYL"/>
    <property type="match status" value="1"/>
</dbReference>
<gene>
    <name evidence="2" type="ORF">H8S00_06385</name>
</gene>
<organism evidence="2 3">
    <name type="scientific">Eubacterium segne</name>
    <dbReference type="NCBI Taxonomy" id="2763045"/>
    <lineage>
        <taxon>Bacteria</taxon>
        <taxon>Bacillati</taxon>
        <taxon>Bacillota</taxon>
        <taxon>Clostridia</taxon>
        <taxon>Eubacteriales</taxon>
        <taxon>Eubacteriaceae</taxon>
        <taxon>Eubacterium</taxon>
    </lineage>
</organism>
<reference evidence="2 3" key="1">
    <citation type="submission" date="2020-08" db="EMBL/GenBank/DDBJ databases">
        <title>Genome public.</title>
        <authorList>
            <person name="Liu C."/>
            <person name="Sun Q."/>
        </authorList>
    </citation>
    <scope>NUCLEOTIDE SEQUENCE [LARGE SCALE GENOMIC DNA]</scope>
    <source>
        <strain evidence="2 3">BX4</strain>
    </source>
</reference>
<dbReference type="InterPro" id="IPR026881">
    <property type="entry name" value="WYL_dom"/>
</dbReference>
<name>A0ABR7F1W8_9FIRM</name>
<comment type="caution">
    <text evidence="2">The sequence shown here is derived from an EMBL/GenBank/DDBJ whole genome shotgun (WGS) entry which is preliminary data.</text>
</comment>
<evidence type="ECO:0000259" key="1">
    <source>
        <dbReference type="Pfam" id="PF13280"/>
    </source>
</evidence>